<proteinExistence type="predicted"/>
<evidence type="ECO:0000313" key="2">
    <source>
        <dbReference type="Proteomes" id="UP001386955"/>
    </source>
</evidence>
<dbReference type="EMBL" id="JAYMYS010000001">
    <property type="protein sequence ID" value="KAK7409807.1"/>
    <property type="molecule type" value="Genomic_DNA"/>
</dbReference>
<gene>
    <name evidence="1" type="ORF">VNO78_00140</name>
</gene>
<evidence type="ECO:0000313" key="1">
    <source>
        <dbReference type="EMBL" id="KAK7409807.1"/>
    </source>
</evidence>
<dbReference type="AlphaFoldDB" id="A0AAN9T015"/>
<keyword evidence="2" id="KW-1185">Reference proteome</keyword>
<accession>A0AAN9T015</accession>
<reference evidence="1 2" key="1">
    <citation type="submission" date="2024-01" db="EMBL/GenBank/DDBJ databases">
        <title>The genomes of 5 underutilized Papilionoideae crops provide insights into root nodulation and disease resistanc.</title>
        <authorList>
            <person name="Jiang F."/>
        </authorList>
    </citation>
    <scope>NUCLEOTIDE SEQUENCE [LARGE SCALE GENOMIC DNA]</scope>
    <source>
        <strain evidence="1">DUOXIRENSHENG_FW03</strain>
        <tissue evidence="1">Leaves</tissue>
    </source>
</reference>
<sequence length="102" mass="11184">MLYISCLCGDITRARTAPGPPFHQRVAGITATTATNVKADVENQLGRLGESEDPNRSYKIELGSVARGFKTELGFCLLRKLKDLQVWSQTMTLSRREGIGGN</sequence>
<dbReference type="Proteomes" id="UP001386955">
    <property type="component" value="Unassembled WGS sequence"/>
</dbReference>
<protein>
    <submittedName>
        <fullName evidence="1">Uncharacterized protein</fullName>
    </submittedName>
</protein>
<organism evidence="1 2">
    <name type="scientific">Psophocarpus tetragonolobus</name>
    <name type="common">Winged bean</name>
    <name type="synonym">Dolichos tetragonolobus</name>
    <dbReference type="NCBI Taxonomy" id="3891"/>
    <lineage>
        <taxon>Eukaryota</taxon>
        <taxon>Viridiplantae</taxon>
        <taxon>Streptophyta</taxon>
        <taxon>Embryophyta</taxon>
        <taxon>Tracheophyta</taxon>
        <taxon>Spermatophyta</taxon>
        <taxon>Magnoliopsida</taxon>
        <taxon>eudicotyledons</taxon>
        <taxon>Gunneridae</taxon>
        <taxon>Pentapetalae</taxon>
        <taxon>rosids</taxon>
        <taxon>fabids</taxon>
        <taxon>Fabales</taxon>
        <taxon>Fabaceae</taxon>
        <taxon>Papilionoideae</taxon>
        <taxon>50 kb inversion clade</taxon>
        <taxon>NPAAA clade</taxon>
        <taxon>indigoferoid/millettioid clade</taxon>
        <taxon>Phaseoleae</taxon>
        <taxon>Psophocarpus</taxon>
    </lineage>
</organism>
<name>A0AAN9T015_PSOTE</name>
<comment type="caution">
    <text evidence="1">The sequence shown here is derived from an EMBL/GenBank/DDBJ whole genome shotgun (WGS) entry which is preliminary data.</text>
</comment>